<dbReference type="EMBL" id="CAJVPI010001082">
    <property type="protein sequence ID" value="CAG8593400.1"/>
    <property type="molecule type" value="Genomic_DNA"/>
</dbReference>
<reference evidence="2" key="1">
    <citation type="submission" date="2021-06" db="EMBL/GenBank/DDBJ databases">
        <authorList>
            <person name="Kallberg Y."/>
            <person name="Tangrot J."/>
            <person name="Rosling A."/>
        </authorList>
    </citation>
    <scope>NUCLEOTIDE SEQUENCE</scope>
    <source>
        <strain evidence="2">BR232B</strain>
    </source>
</reference>
<organism evidence="2 3">
    <name type="scientific">Paraglomus brasilianum</name>
    <dbReference type="NCBI Taxonomy" id="144538"/>
    <lineage>
        <taxon>Eukaryota</taxon>
        <taxon>Fungi</taxon>
        <taxon>Fungi incertae sedis</taxon>
        <taxon>Mucoromycota</taxon>
        <taxon>Glomeromycotina</taxon>
        <taxon>Glomeromycetes</taxon>
        <taxon>Paraglomerales</taxon>
        <taxon>Paraglomeraceae</taxon>
        <taxon>Paraglomus</taxon>
    </lineage>
</organism>
<dbReference type="Proteomes" id="UP000789739">
    <property type="component" value="Unassembled WGS sequence"/>
</dbReference>
<feature type="region of interest" description="Disordered" evidence="1">
    <location>
        <begin position="46"/>
        <end position="105"/>
    </location>
</feature>
<sequence>MDAHSKITRKRVFPFERDLDRLPTDRAKRRYVSEYLSSELTALSLGEDGDVMDIDDSNKKDSLLSNKGSSSKKKHVVLVTDFNDGSESDNDKSDCEKEKEQGTIEIPSELKELAKRYGNPEKALIKYQRPPWLPPDPPTEEITIKLQSNDATSLSSSTCQKAVIEINQSSRILDGLLDLDGTHMEMDNEQSEKEK</sequence>
<evidence type="ECO:0000256" key="1">
    <source>
        <dbReference type="SAM" id="MobiDB-lite"/>
    </source>
</evidence>
<name>A0A9N9GAU9_9GLOM</name>
<dbReference type="OrthoDB" id="2393257at2759"/>
<proteinExistence type="predicted"/>
<comment type="caution">
    <text evidence="2">The sequence shown here is derived from an EMBL/GenBank/DDBJ whole genome shotgun (WGS) entry which is preliminary data.</text>
</comment>
<protein>
    <submittedName>
        <fullName evidence="2">6272_t:CDS:1</fullName>
    </submittedName>
</protein>
<gene>
    <name evidence="2" type="ORF">PBRASI_LOCUS7246</name>
</gene>
<feature type="compositionally biased region" description="Basic and acidic residues" evidence="1">
    <location>
        <begin position="89"/>
        <end position="105"/>
    </location>
</feature>
<evidence type="ECO:0000313" key="2">
    <source>
        <dbReference type="EMBL" id="CAG8593400.1"/>
    </source>
</evidence>
<evidence type="ECO:0000313" key="3">
    <source>
        <dbReference type="Proteomes" id="UP000789739"/>
    </source>
</evidence>
<keyword evidence="3" id="KW-1185">Reference proteome</keyword>
<dbReference type="AlphaFoldDB" id="A0A9N9GAU9"/>
<accession>A0A9N9GAU9</accession>